<proteinExistence type="predicted"/>
<sequence length="1119" mass="125338">MLHSRDPEMAAKAKDSRLNGTPSNRNGVAPLASLREPVYPTERAAKSAKKTALIAPLASEGNYQTLKMKTNQSQWTPILHKPSNEQIFVERRELIGHWFDLWTDAQRKRFLQYILMRCRRAQLLYLYNWFEGRIPLEHLNFATVLPRFLSLYILSFLDPRSLSKAAMVCWHWKFLAEQDILWMPKCIKLGWFLPYKPKDNEYGAWKRHYIHCLRTLDVAQSPKDFGLYGRMGDGSDLDDAAARKKKNQTSSDLVVSSSLDSRPVWLDPDPRPQDLENAYRSMAHSGNPNQPGLPPSTLKHSNGKTMTLSSLSSRKHGRSWTEPARVFDYGLGTKTRKEQHRAQGRDDLDLSEVSTEAVTLSASIALEMGQPVGSALLQSIRHEARKPVSRRRDLSAGGEYPGGIAAHSHNALGKTSAAGPRQNPRLLVISSQITAMQLLMSAVKPDVLVIAYEYIGTTLESLLFKIEEALAGLQARSIGIMVEGCDEIQLVGSMATSNASLERPELKHFWERVCATILPGAQGGHLDLFVPLAACDDGCTLLQQLSRLTGVPITSPSTLTDSKYGHVMGEWDNWGKSPSPASLYLEYDKLQGWLASSQRVMEAVAACQRILRSFLREEREDLVAKLTGDIIFNNLGIQDARLGQIAPSLVQALSNLTTQTLEVDPLAFVGKQLLQGSRQSVSDIGAHKTPAAKQSPTKGTVASTAKPKQLKKMSSLDMDGDSEISEEIGEEISDFDSEVENINRNALYSSVSELRPAEVPVTAGTQQASTFKVTQLQTGDVRQSTAIQILSSELNYLKHLGIIEDVYRKPLVAAIKSNKAIISQANIQMIFTDANLILSITRELVEDLSDHLEQWSPEQCIGDCFIKLQAKLKAYTNFHKNYQIVLSTLDKCRQQYPAFRAFLKRTDRSPETGMMSLTELFLLPARRISEYIQMLLAQQGVTADEHPDNTDLGVAVKMFRQLQAFVDECHERSERERQLQELQRRIKKCPALLEANRFLIREQVVANMQQVEETGQATGLYEHVQDLGLFLFNDALMVTIRTIKTLPYTRQTEALYQFHSSVALPRLLVQELPDSKYMKCAFVLQTPKRRWVCATEDETDKITLVSAIEAAVQASLDET</sequence>
<dbReference type="EnsemblMetazoa" id="XM_038222464.1">
    <property type="protein sequence ID" value="XP_038078392.1"/>
    <property type="gene ID" value="LOC119745834"/>
</dbReference>
<dbReference type="PROSITE" id="PS50181">
    <property type="entry name" value="FBOX"/>
    <property type="match status" value="1"/>
</dbReference>
<feature type="domain" description="F-box" evidence="3">
    <location>
        <begin position="139"/>
        <end position="185"/>
    </location>
</feature>
<dbReference type="Pfam" id="PF12937">
    <property type="entry name" value="F-box-like"/>
    <property type="match status" value="1"/>
</dbReference>
<dbReference type="OrthoDB" id="660555at2759"/>
<dbReference type="SUPFAM" id="SSF48065">
    <property type="entry name" value="DBL homology domain (DH-domain)"/>
    <property type="match status" value="1"/>
</dbReference>
<dbReference type="Gene3D" id="1.20.900.10">
    <property type="entry name" value="Dbl homology (DH) domain"/>
    <property type="match status" value="1"/>
</dbReference>
<dbReference type="Pfam" id="PF14252">
    <property type="entry name" value="DUF4347"/>
    <property type="match status" value="1"/>
</dbReference>
<feature type="region of interest" description="Disordered" evidence="1">
    <location>
        <begin position="281"/>
        <end position="319"/>
    </location>
</feature>
<keyword evidence="5" id="KW-1185">Reference proteome</keyword>
<feature type="compositionally biased region" description="Basic and acidic residues" evidence="1">
    <location>
        <begin position="1"/>
        <end position="17"/>
    </location>
</feature>
<dbReference type="SUPFAM" id="SSF50729">
    <property type="entry name" value="PH domain-like"/>
    <property type="match status" value="1"/>
</dbReference>
<dbReference type="InterPro" id="IPR036047">
    <property type="entry name" value="F-box-like_dom_sf"/>
</dbReference>
<feature type="compositionally biased region" description="Polar residues" evidence="1">
    <location>
        <begin position="298"/>
        <end position="312"/>
    </location>
</feature>
<dbReference type="Pfam" id="PF00621">
    <property type="entry name" value="RhoGEF"/>
    <property type="match status" value="1"/>
</dbReference>
<dbReference type="InterPro" id="IPR011993">
    <property type="entry name" value="PH-like_dom_sf"/>
</dbReference>
<dbReference type="Gene3D" id="1.20.1280.50">
    <property type="match status" value="1"/>
</dbReference>
<dbReference type="CDD" id="cd00160">
    <property type="entry name" value="RhoGEF"/>
    <property type="match status" value="1"/>
</dbReference>
<dbReference type="PROSITE" id="PS50010">
    <property type="entry name" value="DH_2"/>
    <property type="match status" value="1"/>
</dbReference>
<evidence type="ECO:0000259" key="3">
    <source>
        <dbReference type="PROSITE" id="PS50181"/>
    </source>
</evidence>
<dbReference type="OMA" id="GIDIFCP"/>
<dbReference type="InterPro" id="IPR052805">
    <property type="entry name" value="GEF_Ubiquitin-Prot_Reg"/>
</dbReference>
<evidence type="ECO:0000259" key="2">
    <source>
        <dbReference type="PROSITE" id="PS50010"/>
    </source>
</evidence>
<feature type="domain" description="DH" evidence="2">
    <location>
        <begin position="781"/>
        <end position="969"/>
    </location>
</feature>
<dbReference type="PANTHER" id="PTHR46857:SF1">
    <property type="entry name" value="EPITHELIAL CELL-TRANSFORMING SEQUENCE 2 ONCOGENE-LIKE"/>
    <property type="match status" value="1"/>
</dbReference>
<feature type="region of interest" description="Disordered" evidence="1">
    <location>
        <begin position="680"/>
        <end position="720"/>
    </location>
</feature>
<dbReference type="Gene3D" id="2.30.29.30">
    <property type="entry name" value="Pleckstrin-homology domain (PH domain)/Phosphotyrosine-binding domain (PTB)"/>
    <property type="match status" value="1"/>
</dbReference>
<dbReference type="RefSeq" id="XP_038078392.1">
    <property type="nucleotide sequence ID" value="XM_038222464.1"/>
</dbReference>
<dbReference type="AlphaFoldDB" id="A0A914BSA1"/>
<feature type="compositionally biased region" description="Polar residues" evidence="1">
    <location>
        <begin position="692"/>
        <end position="703"/>
    </location>
</feature>
<evidence type="ECO:0000313" key="5">
    <source>
        <dbReference type="Proteomes" id="UP000887568"/>
    </source>
</evidence>
<feature type="region of interest" description="Disordered" evidence="1">
    <location>
        <begin position="1"/>
        <end position="32"/>
    </location>
</feature>
<dbReference type="SMART" id="SM00325">
    <property type="entry name" value="RhoGEF"/>
    <property type="match status" value="1"/>
</dbReference>
<dbReference type="GO" id="GO:0005085">
    <property type="term" value="F:guanyl-nucleotide exchange factor activity"/>
    <property type="evidence" value="ECO:0007669"/>
    <property type="project" value="InterPro"/>
</dbReference>
<accession>A0A914BSA1</accession>
<dbReference type="SUPFAM" id="SSF81383">
    <property type="entry name" value="F-box domain"/>
    <property type="match status" value="1"/>
</dbReference>
<dbReference type="GeneID" id="119745834"/>
<organism evidence="4 5">
    <name type="scientific">Patiria miniata</name>
    <name type="common">Bat star</name>
    <name type="synonym">Asterina miniata</name>
    <dbReference type="NCBI Taxonomy" id="46514"/>
    <lineage>
        <taxon>Eukaryota</taxon>
        <taxon>Metazoa</taxon>
        <taxon>Echinodermata</taxon>
        <taxon>Eleutherozoa</taxon>
        <taxon>Asterozoa</taxon>
        <taxon>Asteroidea</taxon>
        <taxon>Valvatacea</taxon>
        <taxon>Valvatida</taxon>
        <taxon>Asterinidae</taxon>
        <taxon>Patiria</taxon>
    </lineage>
</organism>
<evidence type="ECO:0000256" key="1">
    <source>
        <dbReference type="SAM" id="MobiDB-lite"/>
    </source>
</evidence>
<reference evidence="4" key="1">
    <citation type="submission" date="2022-11" db="UniProtKB">
        <authorList>
            <consortium name="EnsemblMetazoa"/>
        </authorList>
    </citation>
    <scope>IDENTIFICATION</scope>
</reference>
<dbReference type="InterPro" id="IPR035899">
    <property type="entry name" value="DBL_dom_sf"/>
</dbReference>
<evidence type="ECO:0000313" key="4">
    <source>
        <dbReference type="EnsemblMetazoa" id="XP_038078392.1"/>
    </source>
</evidence>
<protein>
    <recommendedName>
        <fullName evidence="6">DH domain-containing protein</fullName>
    </recommendedName>
</protein>
<name>A0A914BSA1_PATMI</name>
<dbReference type="CDD" id="cd22173">
    <property type="entry name" value="F-box_ECT2L"/>
    <property type="match status" value="1"/>
</dbReference>
<dbReference type="InterPro" id="IPR025592">
    <property type="entry name" value="DUF4347"/>
</dbReference>
<dbReference type="PANTHER" id="PTHR46857">
    <property type="entry name" value="EPITHELIAL CELL-TRANSFORMING SEQUENCE 2 ONCOGENE-LIKE"/>
    <property type="match status" value="1"/>
</dbReference>
<dbReference type="Proteomes" id="UP000887568">
    <property type="component" value="Unplaced"/>
</dbReference>
<evidence type="ECO:0008006" key="6">
    <source>
        <dbReference type="Google" id="ProtNLM"/>
    </source>
</evidence>
<dbReference type="InterPro" id="IPR001810">
    <property type="entry name" value="F-box_dom"/>
</dbReference>
<dbReference type="InterPro" id="IPR000219">
    <property type="entry name" value="DH_dom"/>
</dbReference>